<dbReference type="Pfam" id="PF12836">
    <property type="entry name" value="HHH_3"/>
    <property type="match status" value="1"/>
</dbReference>
<dbReference type="PANTHER" id="PTHR21180">
    <property type="entry name" value="ENDONUCLEASE/EXONUCLEASE/PHOSPHATASE FAMILY DOMAIN-CONTAINING PROTEIN 1"/>
    <property type="match status" value="1"/>
</dbReference>
<comment type="caution">
    <text evidence="2">The sequence shown here is derived from an EMBL/GenBank/DDBJ whole genome shotgun (WGS) entry which is preliminary data.</text>
</comment>
<gene>
    <name evidence="2" type="ORF">Ade02nite_14300</name>
</gene>
<keyword evidence="1" id="KW-0472">Membrane</keyword>
<reference evidence="2 3" key="1">
    <citation type="submission" date="2021-01" db="EMBL/GenBank/DDBJ databases">
        <title>Whole genome shotgun sequence of Actinoplanes deccanensis NBRC 13994.</title>
        <authorList>
            <person name="Komaki H."/>
            <person name="Tamura T."/>
        </authorList>
    </citation>
    <scope>NUCLEOTIDE SEQUENCE [LARGE SCALE GENOMIC DNA]</scope>
    <source>
        <strain evidence="2 3">NBRC 13994</strain>
    </source>
</reference>
<accession>A0ABQ3XYF7</accession>
<feature type="transmembrane region" description="Helical" evidence="1">
    <location>
        <begin position="20"/>
        <end position="43"/>
    </location>
</feature>
<evidence type="ECO:0008006" key="4">
    <source>
        <dbReference type="Google" id="ProtNLM"/>
    </source>
</evidence>
<sequence>MTSIPPSPGPARLSWRLGHSAWVLAPILSFGCLAGAGFLYVGLRARRASWWIPGIVYSVVAFAFFAIGGEAEKDSALQNVAYAVLIAAWAASVVHALVINVSWLRWRATYKPWYAQQPSPPPPPSFAPPAVPLPPQVQPLVPPQQQFYAAPLDVNTATEQQLATLPGFGPDRAAHVVAVRRTRGGFADVNDFAAAAGLAPHEFVAVRDRLTWTPPRPPTAGEQNPYGRIVDV</sequence>
<dbReference type="EMBL" id="BOMI01000021">
    <property type="protein sequence ID" value="GID72789.1"/>
    <property type="molecule type" value="Genomic_DNA"/>
</dbReference>
<feature type="transmembrane region" description="Helical" evidence="1">
    <location>
        <begin position="50"/>
        <end position="68"/>
    </location>
</feature>
<evidence type="ECO:0000313" key="3">
    <source>
        <dbReference type="Proteomes" id="UP000609879"/>
    </source>
</evidence>
<feature type="transmembrane region" description="Helical" evidence="1">
    <location>
        <begin position="80"/>
        <end position="104"/>
    </location>
</feature>
<dbReference type="InterPro" id="IPR051675">
    <property type="entry name" value="Endo/Exo/Phosphatase_dom_1"/>
</dbReference>
<evidence type="ECO:0000256" key="1">
    <source>
        <dbReference type="SAM" id="Phobius"/>
    </source>
</evidence>
<protein>
    <recommendedName>
        <fullName evidence="4">Helix-hairpin-helix domain-containing protein</fullName>
    </recommendedName>
</protein>
<keyword evidence="3" id="KW-1185">Reference proteome</keyword>
<name>A0ABQ3XYF7_9ACTN</name>
<organism evidence="2 3">
    <name type="scientific">Paractinoplanes deccanensis</name>
    <dbReference type="NCBI Taxonomy" id="113561"/>
    <lineage>
        <taxon>Bacteria</taxon>
        <taxon>Bacillati</taxon>
        <taxon>Actinomycetota</taxon>
        <taxon>Actinomycetes</taxon>
        <taxon>Micromonosporales</taxon>
        <taxon>Micromonosporaceae</taxon>
        <taxon>Paractinoplanes</taxon>
    </lineage>
</organism>
<keyword evidence="1" id="KW-0812">Transmembrane</keyword>
<dbReference type="SUPFAM" id="SSF47781">
    <property type="entry name" value="RuvA domain 2-like"/>
    <property type="match status" value="1"/>
</dbReference>
<proteinExistence type="predicted"/>
<dbReference type="Proteomes" id="UP000609879">
    <property type="component" value="Unassembled WGS sequence"/>
</dbReference>
<dbReference type="RefSeq" id="WP_203760721.1">
    <property type="nucleotide sequence ID" value="NZ_BAAABO010000006.1"/>
</dbReference>
<evidence type="ECO:0000313" key="2">
    <source>
        <dbReference type="EMBL" id="GID72789.1"/>
    </source>
</evidence>
<dbReference type="PANTHER" id="PTHR21180:SF32">
    <property type="entry name" value="ENDONUCLEASE_EXONUCLEASE_PHOSPHATASE FAMILY DOMAIN-CONTAINING PROTEIN 1"/>
    <property type="match status" value="1"/>
</dbReference>
<dbReference type="InterPro" id="IPR010994">
    <property type="entry name" value="RuvA_2-like"/>
</dbReference>
<dbReference type="Gene3D" id="1.10.150.320">
    <property type="entry name" value="Photosystem II 12 kDa extrinsic protein"/>
    <property type="match status" value="1"/>
</dbReference>
<keyword evidence="1" id="KW-1133">Transmembrane helix</keyword>